<evidence type="ECO:0000256" key="2">
    <source>
        <dbReference type="SAM" id="MobiDB-lite"/>
    </source>
</evidence>
<protein>
    <recommendedName>
        <fullName evidence="5">Lipoprotein LpqN</fullName>
    </recommendedName>
</protein>
<dbReference type="InterPro" id="IPR019674">
    <property type="entry name" value="Lipoprotein_LpqN/LpqT-like"/>
</dbReference>
<name>A0A6I3L3P6_9NOCA</name>
<evidence type="ECO:0000313" key="4">
    <source>
        <dbReference type="Proteomes" id="UP000432464"/>
    </source>
</evidence>
<reference evidence="3 4" key="1">
    <citation type="submission" date="2019-11" db="EMBL/GenBank/DDBJ databases">
        <title>Nocardia sp. nov. CT2-14 isolated from soil.</title>
        <authorList>
            <person name="Kanchanasin P."/>
            <person name="Tanasupawat S."/>
            <person name="Yuki M."/>
            <person name="Kudo T."/>
        </authorList>
    </citation>
    <scope>NUCLEOTIDE SEQUENCE [LARGE SCALE GENOMIC DNA]</scope>
    <source>
        <strain evidence="3 4">CT2-14</strain>
    </source>
</reference>
<dbReference type="PROSITE" id="PS51257">
    <property type="entry name" value="PROKAR_LIPOPROTEIN"/>
    <property type="match status" value="1"/>
</dbReference>
<dbReference type="Pfam" id="PF10738">
    <property type="entry name" value="Lpp-LpqN"/>
    <property type="match status" value="1"/>
</dbReference>
<evidence type="ECO:0000256" key="1">
    <source>
        <dbReference type="ARBA" id="ARBA00022729"/>
    </source>
</evidence>
<gene>
    <name evidence="3" type="ORF">GLP40_17295</name>
</gene>
<accession>A0A6I3L3P6</accession>
<dbReference type="Proteomes" id="UP000432464">
    <property type="component" value="Unassembled WGS sequence"/>
</dbReference>
<keyword evidence="1" id="KW-0732">Signal</keyword>
<dbReference type="AlphaFoldDB" id="A0A6I3L3P6"/>
<feature type="compositionally biased region" description="Low complexity" evidence="2">
    <location>
        <begin position="32"/>
        <end position="51"/>
    </location>
</feature>
<evidence type="ECO:0008006" key="5">
    <source>
        <dbReference type="Google" id="ProtNLM"/>
    </source>
</evidence>
<keyword evidence="4" id="KW-1185">Reference proteome</keyword>
<sequence>MTMGNRGLIGVAVAAVAVSVTLTGCSSKDRATSVSTSSASPSSSAARTTVAGNPGNSKLAPRTLDTTGGSNYTIADYIKDQHITESQVHNGDPGAPAIGLPYPDGWANAGADTPDYAIGAIVYSGPDTAGANYTPNIIALMSKLQGKVDPQKLIDDAAGEIRNLPGFSQIGAGSVTTVSGFPAYRIAGTYTLQGIPAVSAQETVVIPGAGGAYYVLQLNATSNQDQAGLLQSAIETIDQQITITV</sequence>
<evidence type="ECO:0000313" key="3">
    <source>
        <dbReference type="EMBL" id="MTE14509.1"/>
    </source>
</evidence>
<dbReference type="RefSeq" id="WP_154788926.1">
    <property type="nucleotide sequence ID" value="NZ_WMBB01000007.1"/>
</dbReference>
<dbReference type="Gene3D" id="3.40.1000.10">
    <property type="entry name" value="Mog1/PsbP, alpha/beta/alpha sandwich"/>
    <property type="match status" value="1"/>
</dbReference>
<organism evidence="3 4">
    <name type="scientific">Nocardia aurantiaca</name>
    <dbReference type="NCBI Taxonomy" id="2675850"/>
    <lineage>
        <taxon>Bacteria</taxon>
        <taxon>Bacillati</taxon>
        <taxon>Actinomycetota</taxon>
        <taxon>Actinomycetes</taxon>
        <taxon>Mycobacteriales</taxon>
        <taxon>Nocardiaceae</taxon>
        <taxon>Nocardia</taxon>
    </lineage>
</organism>
<dbReference type="EMBL" id="WMBB01000007">
    <property type="protein sequence ID" value="MTE14509.1"/>
    <property type="molecule type" value="Genomic_DNA"/>
</dbReference>
<comment type="caution">
    <text evidence="3">The sequence shown here is derived from an EMBL/GenBank/DDBJ whole genome shotgun (WGS) entry which is preliminary data.</text>
</comment>
<feature type="region of interest" description="Disordered" evidence="2">
    <location>
        <begin position="28"/>
        <end position="65"/>
    </location>
</feature>
<proteinExistence type="predicted"/>